<feature type="region of interest" description="Disordered" evidence="1">
    <location>
        <begin position="38"/>
        <end position="96"/>
    </location>
</feature>
<dbReference type="SMART" id="SM00228">
    <property type="entry name" value="PDZ"/>
    <property type="match status" value="1"/>
</dbReference>
<gene>
    <name evidence="2" type="ORF">FY550_00890</name>
</gene>
<proteinExistence type="predicted"/>
<accession>A0A1S1NMI9</accession>
<evidence type="ECO:0000313" key="3">
    <source>
        <dbReference type="Proteomes" id="UP000322553"/>
    </source>
</evidence>
<dbReference type="KEGG" id="kuy:FY550_00890"/>
<sequence>MIHEMLFAVFLLAQQPPVDSLTRMLSSNDEHFSMRSDDFLADTPQGAPRPPPARPSTESTAAQNKTQTVSSSPLPEDAPVDFEFTGTTKQGMTSRTTYPVRIRGRNDRIYIDYPAWQCGGTASVLREKHGQIQLQEQILYGRCKGGYISLKQVRANRWDFRWSNVPGGPDWRKGRLTLRQNSRAKPRLMLASSPPAESEILRDERTGLSLAKGPGRRGFGPTSLVTGVTPGSSAHGAGVRQKDLILMVDQAAADPAGHLSLIHRGFSRGNTVRVLLEHPDGEQSMVRLVPPARTASGAEVTVRDAARVKEVLSRESGRFDQKRPALPQLIALADALGIPEDGISEAIANGHLNPHPDDLFNAYFELDDSDCQAMQHRIQQRLTGEGKSRNVEAIASMDCKRASLLFDKVRYDAWNHRFGAKPETLELRPVDPSFPAHLQPKRINPTVLSHFNLTHETQKQYAQMRCDFTTALFEHDKAFIDCDGVRSTRENNTMLAQARAAQRDETFGPTDNAISYRLGLMANGAFEMLETLAIEDMLSLHAEEKVSRIGRYDPAGPEPRFTPLIAGYAKARIWRHGACGETTTNITKVVMKRIQTKTLSGLIIGEQDNSYRMTFEAPARFARVIRQYIDNPLPGELGWARVAKRFQPALDKIDCQSEARQRLEDNMIAYLSGQPPVHRR</sequence>
<dbReference type="Gene3D" id="2.30.42.10">
    <property type="match status" value="1"/>
</dbReference>
<protein>
    <submittedName>
        <fullName evidence="2">Uncharacterized protein</fullName>
    </submittedName>
</protein>
<dbReference type="Proteomes" id="UP000322553">
    <property type="component" value="Chromosome"/>
</dbReference>
<dbReference type="EMBL" id="CP043420">
    <property type="protein sequence ID" value="QEL09826.1"/>
    <property type="molecule type" value="Genomic_DNA"/>
</dbReference>
<reference evidence="2 3" key="1">
    <citation type="submission" date="2019-08" db="EMBL/GenBank/DDBJ databases">
        <title>Complete genome sequence of Kushneria sp. YCWA18, a halophilic phosphate-solubilizing bacterium isolated from Daqiao saltern in China.</title>
        <authorList>
            <person name="Du G.-X."/>
            <person name="Qu L.-Y."/>
        </authorList>
    </citation>
    <scope>NUCLEOTIDE SEQUENCE [LARGE SCALE GENOMIC DNA]</scope>
    <source>
        <strain evidence="2 3">YCWA18</strain>
    </source>
</reference>
<evidence type="ECO:0000256" key="1">
    <source>
        <dbReference type="SAM" id="MobiDB-lite"/>
    </source>
</evidence>
<dbReference type="AlphaFoldDB" id="A0A1S1NMI9"/>
<evidence type="ECO:0000313" key="2">
    <source>
        <dbReference type="EMBL" id="QEL09826.1"/>
    </source>
</evidence>
<name>A0A1S1NMI9_9GAMM</name>
<feature type="compositionally biased region" description="Polar residues" evidence="1">
    <location>
        <begin position="85"/>
        <end position="96"/>
    </location>
</feature>
<dbReference type="InterPro" id="IPR036034">
    <property type="entry name" value="PDZ_sf"/>
</dbReference>
<dbReference type="InterPro" id="IPR001478">
    <property type="entry name" value="PDZ"/>
</dbReference>
<dbReference type="SUPFAM" id="SSF50156">
    <property type="entry name" value="PDZ domain-like"/>
    <property type="match status" value="1"/>
</dbReference>
<dbReference type="RefSeq" id="WP_070980698.1">
    <property type="nucleotide sequence ID" value="NZ_CP043420.1"/>
</dbReference>
<keyword evidence="3" id="KW-1185">Reference proteome</keyword>
<organism evidence="2 3">
    <name type="scientific">Kushneria phosphatilytica</name>
    <dbReference type="NCBI Taxonomy" id="657387"/>
    <lineage>
        <taxon>Bacteria</taxon>
        <taxon>Pseudomonadati</taxon>
        <taxon>Pseudomonadota</taxon>
        <taxon>Gammaproteobacteria</taxon>
        <taxon>Oceanospirillales</taxon>
        <taxon>Halomonadaceae</taxon>
        <taxon>Kushneria</taxon>
    </lineage>
</organism>
<feature type="compositionally biased region" description="Polar residues" evidence="1">
    <location>
        <begin position="56"/>
        <end position="73"/>
    </location>
</feature>